<evidence type="ECO:0000256" key="3">
    <source>
        <dbReference type="ARBA" id="ARBA00022741"/>
    </source>
</evidence>
<comment type="similarity">
    <text evidence="1">Belongs to the ABC transporter superfamily.</text>
</comment>
<dbReference type="KEGG" id="sat:SYN_02656"/>
<dbReference type="STRING" id="56780.SYN_02656"/>
<protein>
    <submittedName>
        <fullName evidence="6">ABC-type polysaccharide/polyol phosphate transport protein, ATPase component</fullName>
    </submittedName>
</protein>
<feature type="domain" description="ABC transporter" evidence="5">
    <location>
        <begin position="73"/>
        <end position="293"/>
    </location>
</feature>
<dbReference type="Pfam" id="PF00005">
    <property type="entry name" value="ABC_tran"/>
    <property type="match status" value="1"/>
</dbReference>
<dbReference type="EMBL" id="CP000252">
    <property type="protein sequence ID" value="ABC78503.1"/>
    <property type="molecule type" value="Genomic_DNA"/>
</dbReference>
<dbReference type="CDD" id="cd10147">
    <property type="entry name" value="Wzt_C-like"/>
    <property type="match status" value="1"/>
</dbReference>
<organism evidence="6 7">
    <name type="scientific">Syntrophus aciditrophicus (strain SB)</name>
    <dbReference type="NCBI Taxonomy" id="56780"/>
    <lineage>
        <taxon>Bacteria</taxon>
        <taxon>Pseudomonadati</taxon>
        <taxon>Thermodesulfobacteriota</taxon>
        <taxon>Syntrophia</taxon>
        <taxon>Syntrophales</taxon>
        <taxon>Syntrophaceae</taxon>
        <taxon>Syntrophus</taxon>
    </lineage>
</organism>
<keyword evidence="7" id="KW-1185">Reference proteome</keyword>
<dbReference type="InterPro" id="IPR029439">
    <property type="entry name" value="Wzt_C"/>
</dbReference>
<evidence type="ECO:0000313" key="7">
    <source>
        <dbReference type="Proteomes" id="UP000001933"/>
    </source>
</evidence>
<gene>
    <name evidence="6" type="ORF">SYN_02656</name>
</gene>
<dbReference type="GO" id="GO:0016887">
    <property type="term" value="F:ATP hydrolysis activity"/>
    <property type="evidence" value="ECO:0007669"/>
    <property type="project" value="InterPro"/>
</dbReference>
<keyword evidence="4" id="KW-0067">ATP-binding</keyword>
<dbReference type="PANTHER" id="PTHR46743:SF2">
    <property type="entry name" value="TEICHOIC ACIDS EXPORT ATP-BINDING PROTEIN TAGH"/>
    <property type="match status" value="1"/>
</dbReference>
<dbReference type="Gene3D" id="3.40.50.300">
    <property type="entry name" value="P-loop containing nucleotide triphosphate hydrolases"/>
    <property type="match status" value="1"/>
</dbReference>
<reference evidence="6 7" key="1">
    <citation type="journal article" date="2007" name="Proc. Natl. Acad. Sci. U.S.A.">
        <title>The genome of Syntrophus aciditrophicus: life at the thermodynamic limit of microbial growth.</title>
        <authorList>
            <person name="McInerney M.J."/>
            <person name="Rohlin L."/>
            <person name="Mouttaki H."/>
            <person name="Kim U."/>
            <person name="Krupp R.S."/>
            <person name="Rios-Hernandez L."/>
            <person name="Sieber J."/>
            <person name="Struchtemeyer C.G."/>
            <person name="Bhattacharyya A."/>
            <person name="Campbell J.W."/>
            <person name="Gunsalus R.P."/>
        </authorList>
    </citation>
    <scope>NUCLEOTIDE SEQUENCE [LARGE SCALE GENOMIC DNA]</scope>
    <source>
        <strain evidence="6 7">SB</strain>
    </source>
</reference>
<dbReference type="SUPFAM" id="SSF52540">
    <property type="entry name" value="P-loop containing nucleoside triphosphate hydrolases"/>
    <property type="match status" value="1"/>
</dbReference>
<dbReference type="AlphaFoldDB" id="Q2LWP2"/>
<dbReference type="GO" id="GO:0016020">
    <property type="term" value="C:membrane"/>
    <property type="evidence" value="ECO:0007669"/>
    <property type="project" value="InterPro"/>
</dbReference>
<dbReference type="InterPro" id="IPR015860">
    <property type="entry name" value="ABC_transpr_TagH-like"/>
</dbReference>
<dbReference type="SMART" id="SM00382">
    <property type="entry name" value="AAA"/>
    <property type="match status" value="1"/>
</dbReference>
<dbReference type="Proteomes" id="UP000001933">
    <property type="component" value="Chromosome"/>
</dbReference>
<evidence type="ECO:0000256" key="4">
    <source>
        <dbReference type="ARBA" id="ARBA00022840"/>
    </source>
</evidence>
<accession>Q2LWP2</accession>
<dbReference type="InterPro" id="IPR027417">
    <property type="entry name" value="P-loop_NTPase"/>
</dbReference>
<evidence type="ECO:0000259" key="5">
    <source>
        <dbReference type="PROSITE" id="PS50893"/>
    </source>
</evidence>
<dbReference type="GO" id="GO:0140359">
    <property type="term" value="F:ABC-type transporter activity"/>
    <property type="evidence" value="ECO:0007669"/>
    <property type="project" value="InterPro"/>
</dbReference>
<dbReference type="CDD" id="cd03220">
    <property type="entry name" value="ABC_KpsT_Wzt"/>
    <property type="match status" value="1"/>
</dbReference>
<evidence type="ECO:0000256" key="1">
    <source>
        <dbReference type="ARBA" id="ARBA00005417"/>
    </source>
</evidence>
<dbReference type="InterPro" id="IPR050683">
    <property type="entry name" value="Bact_Polysacc_Export_ATP-bd"/>
</dbReference>
<keyword evidence="3" id="KW-0547">Nucleotide-binding</keyword>
<dbReference type="GO" id="GO:0005524">
    <property type="term" value="F:ATP binding"/>
    <property type="evidence" value="ECO:0007669"/>
    <property type="project" value="UniProtKB-KW"/>
</dbReference>
<dbReference type="PROSITE" id="PS50893">
    <property type="entry name" value="ABC_TRANSPORTER_2"/>
    <property type="match status" value="1"/>
</dbReference>
<dbReference type="DNASU" id="3883439"/>
<evidence type="ECO:0000256" key="2">
    <source>
        <dbReference type="ARBA" id="ARBA00022448"/>
    </source>
</evidence>
<keyword evidence="2" id="KW-0813">Transport</keyword>
<dbReference type="InterPro" id="IPR003593">
    <property type="entry name" value="AAA+_ATPase"/>
</dbReference>
<dbReference type="PANTHER" id="PTHR46743">
    <property type="entry name" value="TEICHOIC ACIDS EXPORT ATP-BINDING PROTEIN TAGH"/>
    <property type="match status" value="1"/>
</dbReference>
<dbReference type="HOGENOM" id="CLU_000604_101_4_7"/>
<dbReference type="eggNOG" id="COG1134">
    <property type="taxonomic scope" value="Bacteria"/>
</dbReference>
<name>Q2LWP2_SYNAS</name>
<evidence type="ECO:0000313" key="6">
    <source>
        <dbReference type="EMBL" id="ABC78503.1"/>
    </source>
</evidence>
<sequence>MQELCSSVVLRKHSWIQYNAMSDTVIKVEKLSKEYRLGTINHGFLFRDLQSWWARRRGKEDPNSLITTYQQHLVSDDNSRLSGGRFLALDDLTFEVRQGDALGIIGRNGAGKSTLLKIISKVTSPTSGVVKIRGRVASLLEVGTGFHPELTGRENIYLNGAISGMNKKEIKNKFDEIVAFSGVEKFIDSPVKRYSSGMYVRLAFAVAAHLGPEILIVDEVLAVGDIQFQKQCLGKMDDISKGGRTVVFVSHSLQTIASLCRECILLDQGKIKKRGLPSEVILEYLGEGGSSCADFTKLGRTVGDNFVQLVMGIVQDANNEVITEIDIREPLKISMHFTVKQDTSIRYIPNFHFTVPGGTYAFVSSPSSISELSSGNYIATCNIPGNFLNEGTYYVGLAITSYEPGMTIHFFEPNVLTFSIRDPMENCVGRYGFGYANVMPGIVRPNLDWDVRKSG</sequence>
<proteinExistence type="inferred from homology"/>
<dbReference type="InterPro" id="IPR003439">
    <property type="entry name" value="ABC_transporter-like_ATP-bd"/>
</dbReference>
<dbReference type="InParanoid" id="Q2LWP2"/>